<evidence type="ECO:0000313" key="2">
    <source>
        <dbReference type="EMBL" id="KIO02389.1"/>
    </source>
</evidence>
<evidence type="ECO:0000313" key="3">
    <source>
        <dbReference type="Proteomes" id="UP000054217"/>
    </source>
</evidence>
<accession>A0A0C3P539</accession>
<feature type="compositionally biased region" description="Polar residues" evidence="1">
    <location>
        <begin position="383"/>
        <end position="392"/>
    </location>
</feature>
<sequence length="703" mass="75713">MSPETTSKPSRPAKPTTRASLRQSLNFTSVGKALADVINKDPREREEKALKKSKESSRRLSALMTTGTAMPKATAANQNSKSPNPTCTKGGESPTNKTITRSNRRQSGLFKGTSPSDELGVKVADARAASPVSRRLSTLRPRTATGNTTSALPKYRPKSVVVAKPASPAHAGSRRRLSTSEEDDAERGESPKSKGSLRLSDAKTRRPVSPLPHRALSVKVNLPSPTRPLTPQKSKSTLSKDRSSGSPARNDSARPKKSLKTGSPSPSRSTFVRSASSASSTSSSRSQNSPSTPSSLKNPFGFKRSKASTQAPSPLRSAGRPIPESPFASHSRHGSSSLGLENTPTGAAQGGSDDSMEVGEVDLLLAPVASLAVPTPAIPRIQYHQSDSQPHTPSRPPSLLPTRANLSYLSPIPPSYESSPALRPKGGSHDHHHGSVFSWDHLADQSQLLAQDEVESMLADVTAPFTPGGVSPNVSAMGLEMPDSPSLSALPSPAGYGSISQVLLPDVTPSPSVHHLTQVFEISTELHVPTDSGTVALLRLQVAQAEKTARERLLLVHELEEQLHSLKQSRLKETEELAKQISFLEEQLHSSVQTRERMDEERVAFTASLQDELRHAEVRREQAAQEAFVKGQEETRASLDALLDALYRNWELSSAAREASSLWSFVRGQAEEEKSNLQASRDMLRVFLAMLDGSQDQIQELLA</sequence>
<dbReference type="EMBL" id="KN831982">
    <property type="protein sequence ID" value="KIO02389.1"/>
    <property type="molecule type" value="Genomic_DNA"/>
</dbReference>
<proteinExistence type="predicted"/>
<dbReference type="OrthoDB" id="3203770at2759"/>
<dbReference type="InParanoid" id="A0A0C3P539"/>
<gene>
    <name evidence="2" type="ORF">M404DRAFT_27983</name>
</gene>
<feature type="compositionally biased region" description="Polar residues" evidence="1">
    <location>
        <begin position="75"/>
        <end position="101"/>
    </location>
</feature>
<feature type="region of interest" description="Disordered" evidence="1">
    <location>
        <begin position="1"/>
        <end position="355"/>
    </location>
</feature>
<dbReference type="HOGENOM" id="CLU_402270_0_0_1"/>
<keyword evidence="3" id="KW-1185">Reference proteome</keyword>
<feature type="compositionally biased region" description="Basic and acidic residues" evidence="1">
    <location>
        <begin position="38"/>
        <end position="58"/>
    </location>
</feature>
<feature type="compositionally biased region" description="Polar residues" evidence="1">
    <location>
        <begin position="223"/>
        <end position="237"/>
    </location>
</feature>
<name>A0A0C3P539_PISTI</name>
<dbReference type="AlphaFoldDB" id="A0A0C3P539"/>
<feature type="compositionally biased region" description="Low complexity" evidence="1">
    <location>
        <begin position="265"/>
        <end position="295"/>
    </location>
</feature>
<reference evidence="2 3" key="1">
    <citation type="submission" date="2014-04" db="EMBL/GenBank/DDBJ databases">
        <authorList>
            <consortium name="DOE Joint Genome Institute"/>
            <person name="Kuo A."/>
            <person name="Kohler A."/>
            <person name="Costa M.D."/>
            <person name="Nagy L.G."/>
            <person name="Floudas D."/>
            <person name="Copeland A."/>
            <person name="Barry K.W."/>
            <person name="Cichocki N."/>
            <person name="Veneault-Fourrey C."/>
            <person name="LaButti K."/>
            <person name="Lindquist E.A."/>
            <person name="Lipzen A."/>
            <person name="Lundell T."/>
            <person name="Morin E."/>
            <person name="Murat C."/>
            <person name="Sun H."/>
            <person name="Tunlid A."/>
            <person name="Henrissat B."/>
            <person name="Grigoriev I.V."/>
            <person name="Hibbett D.S."/>
            <person name="Martin F."/>
            <person name="Nordberg H.P."/>
            <person name="Cantor M.N."/>
            <person name="Hua S.X."/>
        </authorList>
    </citation>
    <scope>NUCLEOTIDE SEQUENCE [LARGE SCALE GENOMIC DNA]</scope>
    <source>
        <strain evidence="2 3">Marx 270</strain>
    </source>
</reference>
<organism evidence="2 3">
    <name type="scientific">Pisolithus tinctorius Marx 270</name>
    <dbReference type="NCBI Taxonomy" id="870435"/>
    <lineage>
        <taxon>Eukaryota</taxon>
        <taxon>Fungi</taxon>
        <taxon>Dikarya</taxon>
        <taxon>Basidiomycota</taxon>
        <taxon>Agaricomycotina</taxon>
        <taxon>Agaricomycetes</taxon>
        <taxon>Agaricomycetidae</taxon>
        <taxon>Boletales</taxon>
        <taxon>Sclerodermatineae</taxon>
        <taxon>Pisolithaceae</taxon>
        <taxon>Pisolithus</taxon>
    </lineage>
</organism>
<dbReference type="STRING" id="870435.A0A0C3P539"/>
<protein>
    <submittedName>
        <fullName evidence="2">Uncharacterized protein</fullName>
    </submittedName>
</protein>
<dbReference type="Proteomes" id="UP000054217">
    <property type="component" value="Unassembled WGS sequence"/>
</dbReference>
<reference evidence="3" key="2">
    <citation type="submission" date="2015-01" db="EMBL/GenBank/DDBJ databases">
        <title>Evolutionary Origins and Diversification of the Mycorrhizal Mutualists.</title>
        <authorList>
            <consortium name="DOE Joint Genome Institute"/>
            <consortium name="Mycorrhizal Genomics Consortium"/>
            <person name="Kohler A."/>
            <person name="Kuo A."/>
            <person name="Nagy L.G."/>
            <person name="Floudas D."/>
            <person name="Copeland A."/>
            <person name="Barry K.W."/>
            <person name="Cichocki N."/>
            <person name="Veneault-Fourrey C."/>
            <person name="LaButti K."/>
            <person name="Lindquist E.A."/>
            <person name="Lipzen A."/>
            <person name="Lundell T."/>
            <person name="Morin E."/>
            <person name="Murat C."/>
            <person name="Riley R."/>
            <person name="Ohm R."/>
            <person name="Sun H."/>
            <person name="Tunlid A."/>
            <person name="Henrissat B."/>
            <person name="Grigoriev I.V."/>
            <person name="Hibbett D.S."/>
            <person name="Martin F."/>
        </authorList>
    </citation>
    <scope>NUCLEOTIDE SEQUENCE [LARGE SCALE GENOMIC DNA]</scope>
    <source>
        <strain evidence="3">Marx 270</strain>
    </source>
</reference>
<feature type="compositionally biased region" description="Polar residues" evidence="1">
    <location>
        <begin position="17"/>
        <end position="29"/>
    </location>
</feature>
<feature type="region of interest" description="Disordered" evidence="1">
    <location>
        <begin position="383"/>
        <end position="434"/>
    </location>
</feature>
<evidence type="ECO:0000256" key="1">
    <source>
        <dbReference type="SAM" id="MobiDB-lite"/>
    </source>
</evidence>